<organism evidence="1">
    <name type="scientific">Lycosa singoriensis</name>
    <name type="common">Wolf spider</name>
    <name type="synonym">Aranea singoriensis</name>
    <dbReference type="NCBI Taxonomy" id="434756"/>
    <lineage>
        <taxon>Eukaryota</taxon>
        <taxon>Metazoa</taxon>
        <taxon>Ecdysozoa</taxon>
        <taxon>Arthropoda</taxon>
        <taxon>Chelicerata</taxon>
        <taxon>Arachnida</taxon>
        <taxon>Araneae</taxon>
        <taxon>Araneomorphae</taxon>
        <taxon>Entelegynae</taxon>
        <taxon>Lycosoidea</taxon>
        <taxon>Lycosidae</taxon>
        <taxon>Lycosa</taxon>
    </lineage>
</organism>
<dbReference type="AlphaFoldDB" id="A9QQ46"/>
<reference evidence="1" key="1">
    <citation type="submission" date="2007-10" db="EMBL/GenBank/DDBJ databases">
        <title>Transcriptome analysis of the venom gland of the Chinese wolf spider Lycosa Singoriensis.</title>
        <authorList>
            <person name="Zhang Y."/>
            <person name="Liang S."/>
        </authorList>
    </citation>
    <scope>NUCLEOTIDE SEQUENCE</scope>
    <source>
        <tissue evidence="1">Venom gland</tissue>
    </source>
</reference>
<name>A9QQ46_LYCSI</name>
<protein>
    <submittedName>
        <fullName evidence="1">Uncharacterized protein</fullName>
    </submittedName>
</protein>
<evidence type="ECO:0000313" key="1">
    <source>
        <dbReference type="EMBL" id="ABX75431.1"/>
    </source>
</evidence>
<accession>A9QQ46</accession>
<sequence>MFAILLHITLFTIFVVILKVLKHAQCVYLKMLHITQPKLYMYFFFIKIHLYCQFIREGSCFEASVYLFTRLYIIQMVIKFHIVNHKLLKNFIC</sequence>
<proteinExistence type="evidence at transcript level"/>
<dbReference type="EMBL" id="EU247132">
    <property type="protein sequence ID" value="ABX75431.1"/>
    <property type="molecule type" value="mRNA"/>
</dbReference>